<reference evidence="1 2" key="1">
    <citation type="submission" date="2017-02" db="EMBL/GenBank/DDBJ databases">
        <authorList>
            <person name="Jeong S."/>
        </authorList>
    </citation>
    <scope>NUCLEOTIDE SEQUENCE [LARGE SCALE GENOMIC DNA]</scope>
    <source>
        <strain evidence="1 2">RMAR6-6</strain>
    </source>
</reference>
<accession>A0ABM6I2Q0</accession>
<sequence>MLPELPVLPEDVVFPADVELPDAVVLPIPPVLAAPAVVPPAPVVALVVELVPEAGFVSVGLAPTFSAVRSIVTGRLLLPEEDAVLLPGLSLPPVPLPPDEDVPPGDFLSVVISSPPEPCRSQDLHYTHLFAKRYRRSKDFCALQKNDSPGSG</sequence>
<evidence type="ECO:0000313" key="1">
    <source>
        <dbReference type="EMBL" id="AQQ04639.1"/>
    </source>
</evidence>
<dbReference type="Proteomes" id="UP000188174">
    <property type="component" value="Chromosome"/>
</dbReference>
<keyword evidence="2" id="KW-1185">Reference proteome</keyword>
<protein>
    <submittedName>
        <fullName evidence="1">Uncharacterized protein</fullName>
    </submittedName>
</protein>
<name>A0ABM6I2Q0_9HYPH</name>
<evidence type="ECO:0000313" key="2">
    <source>
        <dbReference type="Proteomes" id="UP000188174"/>
    </source>
</evidence>
<organism evidence="1 2">
    <name type="scientific">Roseibium algicola</name>
    <dbReference type="NCBI Taxonomy" id="2857014"/>
    <lineage>
        <taxon>Bacteria</taxon>
        <taxon>Pseudomonadati</taxon>
        <taxon>Pseudomonadota</taxon>
        <taxon>Alphaproteobacteria</taxon>
        <taxon>Hyphomicrobiales</taxon>
        <taxon>Stappiaceae</taxon>
        <taxon>Roseibium</taxon>
    </lineage>
</organism>
<gene>
    <name evidence="1" type="ORF">B0E33_14525</name>
</gene>
<proteinExistence type="predicted"/>
<dbReference type="EMBL" id="CP019630">
    <property type="protein sequence ID" value="AQQ04639.1"/>
    <property type="molecule type" value="Genomic_DNA"/>
</dbReference>